<protein>
    <submittedName>
        <fullName evidence="1">Uncharacterized protein</fullName>
    </submittedName>
</protein>
<accession>A0AAV4SLH4</accession>
<organism evidence="1 2">
    <name type="scientific">Caerostris darwini</name>
    <dbReference type="NCBI Taxonomy" id="1538125"/>
    <lineage>
        <taxon>Eukaryota</taxon>
        <taxon>Metazoa</taxon>
        <taxon>Ecdysozoa</taxon>
        <taxon>Arthropoda</taxon>
        <taxon>Chelicerata</taxon>
        <taxon>Arachnida</taxon>
        <taxon>Araneae</taxon>
        <taxon>Araneomorphae</taxon>
        <taxon>Entelegynae</taxon>
        <taxon>Araneoidea</taxon>
        <taxon>Araneidae</taxon>
        <taxon>Caerostris</taxon>
    </lineage>
</organism>
<dbReference type="AlphaFoldDB" id="A0AAV4SLH4"/>
<evidence type="ECO:0000313" key="2">
    <source>
        <dbReference type="Proteomes" id="UP001054837"/>
    </source>
</evidence>
<sequence>MAFSTTFAGAVCLQAIFCAIKFAFQDDLVSLLLVVLYVLMVAPIKPPRSLCKPVKVLTVWRNGGVTKNVPIVYSKNVWLFCRALGLETKLASSVDNTDIPNKKRTVPIVKSKEIFMFCTALGIEAELA</sequence>
<reference evidence="1 2" key="1">
    <citation type="submission" date="2021-06" db="EMBL/GenBank/DDBJ databases">
        <title>Caerostris darwini draft genome.</title>
        <authorList>
            <person name="Kono N."/>
            <person name="Arakawa K."/>
        </authorList>
    </citation>
    <scope>NUCLEOTIDE SEQUENCE [LARGE SCALE GENOMIC DNA]</scope>
</reference>
<gene>
    <name evidence="1" type="ORF">CDAR_420011</name>
</gene>
<proteinExistence type="predicted"/>
<comment type="caution">
    <text evidence="1">The sequence shown here is derived from an EMBL/GenBank/DDBJ whole genome shotgun (WGS) entry which is preliminary data.</text>
</comment>
<keyword evidence="2" id="KW-1185">Reference proteome</keyword>
<name>A0AAV4SLH4_9ARAC</name>
<evidence type="ECO:0000313" key="1">
    <source>
        <dbReference type="EMBL" id="GIY34066.1"/>
    </source>
</evidence>
<dbReference type="Proteomes" id="UP001054837">
    <property type="component" value="Unassembled WGS sequence"/>
</dbReference>
<dbReference type="EMBL" id="BPLQ01008009">
    <property type="protein sequence ID" value="GIY34066.1"/>
    <property type="molecule type" value="Genomic_DNA"/>
</dbReference>